<proteinExistence type="predicted"/>
<evidence type="ECO:0000256" key="1">
    <source>
        <dbReference type="SAM" id="MobiDB-lite"/>
    </source>
</evidence>
<gene>
    <name evidence="2" type="ORF">UFOVP556_12</name>
</gene>
<reference evidence="2" key="1">
    <citation type="submission" date="2020-04" db="EMBL/GenBank/DDBJ databases">
        <authorList>
            <person name="Chiriac C."/>
            <person name="Salcher M."/>
            <person name="Ghai R."/>
            <person name="Kavagutti S V."/>
        </authorList>
    </citation>
    <scope>NUCLEOTIDE SEQUENCE</scope>
</reference>
<organism evidence="2">
    <name type="scientific">uncultured Caudovirales phage</name>
    <dbReference type="NCBI Taxonomy" id="2100421"/>
    <lineage>
        <taxon>Viruses</taxon>
        <taxon>Duplodnaviria</taxon>
        <taxon>Heunggongvirae</taxon>
        <taxon>Uroviricota</taxon>
        <taxon>Caudoviricetes</taxon>
        <taxon>Peduoviridae</taxon>
        <taxon>Maltschvirus</taxon>
        <taxon>Maltschvirus maltsch</taxon>
    </lineage>
</organism>
<name>A0A6J5MS55_9CAUD</name>
<sequence length="92" mass="9955">MCKDGNATAKQRKTMETSTGELIAKLTNLSHNLALELRFKESSLVLEAVGALHTLPNIAETIRNSWHPSMNDSGPSKGLSYISSAQLVDADE</sequence>
<feature type="region of interest" description="Disordered" evidence="1">
    <location>
        <begin position="66"/>
        <end position="92"/>
    </location>
</feature>
<dbReference type="EMBL" id="LR796530">
    <property type="protein sequence ID" value="CAB4149608.1"/>
    <property type="molecule type" value="Genomic_DNA"/>
</dbReference>
<accession>A0A6J5MS55</accession>
<evidence type="ECO:0000313" key="2">
    <source>
        <dbReference type="EMBL" id="CAB4149608.1"/>
    </source>
</evidence>
<protein>
    <submittedName>
        <fullName evidence="2">Uncharacterized protein</fullName>
    </submittedName>
</protein>